<sequence length="523" mass="58044">MLRALLFLLIAPLAFAAPRDPIVQSVAVLYNTVIPGSEGLAKTYAIARGIPEENLVGLKLPDKEEVTRSEYDTLIRKPLAAEFDRRQWWQRSTNDQGMLQMNRTRIQIIVCMRGIPSRVLETSPPPPAGAPPVPETQKWMENASACVDSELSLLGIEGYPTKGQMNNPYFKKDTAFSEAGLPIFLVGRIDGPSFPTCVRMIKDAVAAEKTGLWGMAVIDIANKGRNNAGLKMGDTWLEATATSFIEQGIPTLVDRFDPTLPTNYPLNDTALYFGWYDWNVSGPFKNPAFKFKRGAVAVHLHSFSAAQLRNVSKNWCAPLLDRGAAATLGNVYEPLLHLTHDFDTFTRRLLAGYTLVEAAYMSAPALSWHNVVLGDPLYRPFLHLDGSGEKEDADAEYRALRIAQMRWPRDPAEREKQLRLAAQRMKSGVMLEALGLSYAENIQSAQAAVHFQEAKTLYNSNVDKFRMDMLIAALDRKGSRKAAAVKTLRDAQLRYAHLPEITAAAEWLNIIDPPAPPPATPKK</sequence>
<comment type="caution">
    <text evidence="2">The sequence shown here is derived from an EMBL/GenBank/DDBJ whole genome shotgun (WGS) entry which is preliminary data.</text>
</comment>
<organism evidence="2 3">
    <name type="scientific">Haloferula chungangensis</name>
    <dbReference type="NCBI Taxonomy" id="1048331"/>
    <lineage>
        <taxon>Bacteria</taxon>
        <taxon>Pseudomonadati</taxon>
        <taxon>Verrucomicrobiota</taxon>
        <taxon>Verrucomicrobiia</taxon>
        <taxon>Verrucomicrobiales</taxon>
        <taxon>Verrucomicrobiaceae</taxon>
        <taxon>Haloferula</taxon>
    </lineage>
</organism>
<evidence type="ECO:0000313" key="3">
    <source>
        <dbReference type="Proteomes" id="UP001596472"/>
    </source>
</evidence>
<dbReference type="EMBL" id="JBHTBS010000007">
    <property type="protein sequence ID" value="MFC7338270.1"/>
    <property type="molecule type" value="Genomic_DNA"/>
</dbReference>
<accession>A0ABW2L9K8</accession>
<evidence type="ECO:0000313" key="2">
    <source>
        <dbReference type="EMBL" id="MFC7338270.1"/>
    </source>
</evidence>
<feature type="signal peptide" evidence="1">
    <location>
        <begin position="1"/>
        <end position="16"/>
    </location>
</feature>
<proteinExistence type="predicted"/>
<dbReference type="Proteomes" id="UP001596472">
    <property type="component" value="Unassembled WGS sequence"/>
</dbReference>
<name>A0ABW2L9K8_9BACT</name>
<dbReference type="InterPro" id="IPR022265">
    <property type="entry name" value="CHP03790"/>
</dbReference>
<keyword evidence="1" id="KW-0732">Signal</keyword>
<feature type="chain" id="PRO_5047265488" evidence="1">
    <location>
        <begin position="17"/>
        <end position="523"/>
    </location>
</feature>
<dbReference type="RefSeq" id="WP_379713403.1">
    <property type="nucleotide sequence ID" value="NZ_JBHTBS010000007.1"/>
</dbReference>
<keyword evidence="3" id="KW-1185">Reference proteome</keyword>
<dbReference type="NCBIfam" id="TIGR03790">
    <property type="entry name" value="TIGR03790 family protein"/>
    <property type="match status" value="1"/>
</dbReference>
<evidence type="ECO:0000256" key="1">
    <source>
        <dbReference type="SAM" id="SignalP"/>
    </source>
</evidence>
<protein>
    <submittedName>
        <fullName evidence="2">TIGR03790 family protein</fullName>
    </submittedName>
</protein>
<reference evidence="3" key="1">
    <citation type="journal article" date="2019" name="Int. J. Syst. Evol. Microbiol.">
        <title>The Global Catalogue of Microorganisms (GCM) 10K type strain sequencing project: providing services to taxonomists for standard genome sequencing and annotation.</title>
        <authorList>
            <consortium name="The Broad Institute Genomics Platform"/>
            <consortium name="The Broad Institute Genome Sequencing Center for Infectious Disease"/>
            <person name="Wu L."/>
            <person name="Ma J."/>
        </authorList>
    </citation>
    <scope>NUCLEOTIDE SEQUENCE [LARGE SCALE GENOMIC DNA]</scope>
    <source>
        <strain evidence="3">CGMCC 4.1467</strain>
    </source>
</reference>
<gene>
    <name evidence="2" type="ORF">ACFQY0_13835</name>
</gene>